<dbReference type="Pfam" id="PF00216">
    <property type="entry name" value="Bac_DNA_binding"/>
    <property type="match status" value="1"/>
</dbReference>
<dbReference type="Proteomes" id="UP001056619">
    <property type="component" value="Chromosome"/>
</dbReference>
<dbReference type="RefSeq" id="WP_301641653.1">
    <property type="nucleotide sequence ID" value="NZ_CP098494.1"/>
</dbReference>
<keyword evidence="6" id="KW-1185">Reference proteome</keyword>
<name>A0ABY4U4H3_9SPHN</name>
<reference evidence="5 6" key="1">
    <citation type="submission" date="2022-06" db="EMBL/GenBank/DDBJ databases">
        <authorList>
            <person name="Liu G."/>
        </authorList>
    </citation>
    <scope>NUCLEOTIDE SEQUENCE [LARGE SCALE GENOMIC DNA]</scope>
    <source>
        <strain evidence="5 6">E4</strain>
    </source>
</reference>
<protein>
    <submittedName>
        <fullName evidence="5">HU family DNA-binding protein</fullName>
    </submittedName>
</protein>
<evidence type="ECO:0000256" key="2">
    <source>
        <dbReference type="ARBA" id="ARBA00023067"/>
    </source>
</evidence>
<comment type="similarity">
    <text evidence="1 4">Belongs to the bacterial histone-like protein family.</text>
</comment>
<dbReference type="InterPro" id="IPR000119">
    <property type="entry name" value="Hist_DNA-bd"/>
</dbReference>
<accession>A0ABY4U4H3</accession>
<evidence type="ECO:0000256" key="4">
    <source>
        <dbReference type="RuleBase" id="RU003939"/>
    </source>
</evidence>
<dbReference type="SMART" id="SM00411">
    <property type="entry name" value="BHL"/>
    <property type="match status" value="1"/>
</dbReference>
<dbReference type="CDD" id="cd13831">
    <property type="entry name" value="HU"/>
    <property type="match status" value="1"/>
</dbReference>
<dbReference type="PANTHER" id="PTHR33175">
    <property type="entry name" value="DNA-BINDING PROTEIN HU"/>
    <property type="match status" value="1"/>
</dbReference>
<dbReference type="GO" id="GO:0003677">
    <property type="term" value="F:DNA binding"/>
    <property type="evidence" value="ECO:0007669"/>
    <property type="project" value="UniProtKB-KW"/>
</dbReference>
<dbReference type="InterPro" id="IPR020816">
    <property type="entry name" value="Histone-like_DNA-bd_CS"/>
</dbReference>
<gene>
    <name evidence="5" type="ORF">NCF85_11240</name>
</gene>
<evidence type="ECO:0000313" key="6">
    <source>
        <dbReference type="Proteomes" id="UP001056619"/>
    </source>
</evidence>
<dbReference type="PANTHER" id="PTHR33175:SF3">
    <property type="entry name" value="DNA-BINDING PROTEIN HU-BETA"/>
    <property type="match status" value="1"/>
</dbReference>
<sequence>MNMSELIKSVAKEANITEAKAKEVIVAAFDAIGDAAAKGHDTAIPGFGKFAVKSRPERQGRNPATGEAMTIKASRSLGFKQAKGLKDKL</sequence>
<keyword evidence="2" id="KW-0226">DNA condensation</keyword>
<proteinExistence type="inferred from homology"/>
<dbReference type="Gene3D" id="4.10.520.10">
    <property type="entry name" value="IHF-like DNA-binding proteins"/>
    <property type="match status" value="1"/>
</dbReference>
<evidence type="ECO:0000256" key="3">
    <source>
        <dbReference type="ARBA" id="ARBA00023125"/>
    </source>
</evidence>
<evidence type="ECO:0000256" key="1">
    <source>
        <dbReference type="ARBA" id="ARBA00010529"/>
    </source>
</evidence>
<dbReference type="PROSITE" id="PS00045">
    <property type="entry name" value="HISTONE_LIKE"/>
    <property type="match status" value="1"/>
</dbReference>
<dbReference type="InterPro" id="IPR010992">
    <property type="entry name" value="IHF-like_DNA-bd_dom_sf"/>
</dbReference>
<organism evidence="5 6">
    <name type="scientific">Qipengyuania citrea</name>
    <dbReference type="NCBI Taxonomy" id="225971"/>
    <lineage>
        <taxon>Bacteria</taxon>
        <taxon>Pseudomonadati</taxon>
        <taxon>Pseudomonadota</taxon>
        <taxon>Alphaproteobacteria</taxon>
        <taxon>Sphingomonadales</taxon>
        <taxon>Erythrobacteraceae</taxon>
        <taxon>Qipengyuania</taxon>
    </lineage>
</organism>
<evidence type="ECO:0000313" key="5">
    <source>
        <dbReference type="EMBL" id="USA60661.1"/>
    </source>
</evidence>
<dbReference type="PRINTS" id="PR01727">
    <property type="entry name" value="DNABINDINGHU"/>
</dbReference>
<dbReference type="SUPFAM" id="SSF47729">
    <property type="entry name" value="IHF-like DNA-binding proteins"/>
    <property type="match status" value="1"/>
</dbReference>
<dbReference type="EMBL" id="CP098494">
    <property type="protein sequence ID" value="USA60661.1"/>
    <property type="molecule type" value="Genomic_DNA"/>
</dbReference>
<keyword evidence="3 5" id="KW-0238">DNA-binding</keyword>